<feature type="compositionally biased region" description="Polar residues" evidence="1">
    <location>
        <begin position="483"/>
        <end position="495"/>
    </location>
</feature>
<dbReference type="RefSeq" id="XP_002669709.1">
    <property type="nucleotide sequence ID" value="XM_002669663.1"/>
</dbReference>
<feature type="compositionally biased region" description="Polar residues" evidence="1">
    <location>
        <begin position="123"/>
        <end position="134"/>
    </location>
</feature>
<dbReference type="InParanoid" id="D2W1R6"/>
<dbReference type="Proteomes" id="UP000006671">
    <property type="component" value="Unassembled WGS sequence"/>
</dbReference>
<accession>D2W1R6</accession>
<dbReference type="AlphaFoldDB" id="D2W1R6"/>
<proteinExistence type="predicted"/>
<gene>
    <name evidence="2" type="ORF">NAEGRDRAFT_75350</name>
</gene>
<dbReference type="GeneID" id="8856214"/>
<evidence type="ECO:0000313" key="2">
    <source>
        <dbReference type="EMBL" id="EFC36965.1"/>
    </source>
</evidence>
<feature type="region of interest" description="Disordered" evidence="1">
    <location>
        <begin position="680"/>
        <end position="712"/>
    </location>
</feature>
<dbReference type="VEuPathDB" id="AmoebaDB:NAEGRDRAFT_75350"/>
<dbReference type="OrthoDB" id="10362950at2759"/>
<evidence type="ECO:0000256" key="1">
    <source>
        <dbReference type="SAM" id="MobiDB-lite"/>
    </source>
</evidence>
<feature type="compositionally biased region" description="Low complexity" evidence="1">
    <location>
        <begin position="472"/>
        <end position="482"/>
    </location>
</feature>
<feature type="compositionally biased region" description="Polar residues" evidence="1">
    <location>
        <begin position="682"/>
        <end position="694"/>
    </location>
</feature>
<name>D2W1R6_NAEGR</name>
<dbReference type="OMA" id="ATNFNYF"/>
<evidence type="ECO:0000313" key="3">
    <source>
        <dbReference type="Proteomes" id="UP000006671"/>
    </source>
</evidence>
<keyword evidence="3" id="KW-1185">Reference proteome</keyword>
<dbReference type="KEGG" id="ngr:NAEGRDRAFT_75350"/>
<protein>
    <submittedName>
        <fullName evidence="2">Predicted protein</fullName>
    </submittedName>
</protein>
<feature type="region of interest" description="Disordered" evidence="1">
    <location>
        <begin position="472"/>
        <end position="501"/>
    </location>
</feature>
<dbReference type="EMBL" id="GG738923">
    <property type="protein sequence ID" value="EFC36965.1"/>
    <property type="molecule type" value="Genomic_DNA"/>
</dbReference>
<reference evidence="2 3" key="1">
    <citation type="journal article" date="2010" name="Cell">
        <title>The genome of Naegleria gruberi illuminates early eukaryotic versatility.</title>
        <authorList>
            <person name="Fritz-Laylin L.K."/>
            <person name="Prochnik S.E."/>
            <person name="Ginger M.L."/>
            <person name="Dacks J.B."/>
            <person name="Carpenter M.L."/>
            <person name="Field M.C."/>
            <person name="Kuo A."/>
            <person name="Paredez A."/>
            <person name="Chapman J."/>
            <person name="Pham J."/>
            <person name="Shu S."/>
            <person name="Neupane R."/>
            <person name="Cipriano M."/>
            <person name="Mancuso J."/>
            <person name="Tu H."/>
            <person name="Salamov A."/>
            <person name="Lindquist E."/>
            <person name="Shapiro H."/>
            <person name="Lucas S."/>
            <person name="Grigoriev I.V."/>
            <person name="Cande W.Z."/>
            <person name="Fulton C."/>
            <person name="Rokhsar D.S."/>
            <person name="Dawson S.C."/>
        </authorList>
    </citation>
    <scope>NUCLEOTIDE SEQUENCE [LARGE SCALE GENOMIC DNA]</scope>
    <source>
        <strain evidence="2 3">NEG-M</strain>
    </source>
</reference>
<sequence>MRREEYKLHSNNFTNTLLDTLKDVIPSSSSTNKSSDLRRLNDVWASKLRSTRIVEASIFKHLHSELASLPFVSPLTQQHTNKCKSFLSETQTSFTNETFYLGRLLEFRKLPHLKDLREASGRKLSTPTKPSSDDSGQDMFETLIQSFEAAELYSKQAKVMTNDQLEKQIRYFTSLISKYVKTPEEKDKLNNLIHSPSTNDVQSPKDTRNVFNDVNRVPVSSSCPSLGPNNRVHLSLIPQLSELSINTMSPTKSKQVFEPYFHSKELKLSVAGENSKNVLEFKTHLRRVIYQCFSDLASSYGKEKENVDDVRSLGVLFDRNRVYLFEFILTRKFISNTNSNSNNSQSLPTILIDAVGVNYTNGGQGMALIFTTLLQYLREGWKMFKETSDPLHLLHLSLLKFVYQQAKREITTSSSSNLSNNSMIATSLHSKSTSDLSSVIVSSEPQVLSPSYSPTTLNTSIGSLLFSAINTSSSSSNNSTISPVRSNAFTSDTDISSPPSPLMTGRINQTTLSDNAFLTCSHVNSNSLDLSNISSPPPSVPQHYDLGVAQNFGSPTNCKSSALSAEQQRAINSIAIVSRTASTKTSMLQGQSNSTGNLFSSPPNHHVNNNNGNLPSPKRMLFSVGGNLSSGSASTSSLPIHSSGGGNASTKGMRLLQRSKAILSDATNFNYFDKFKNVVSPGGTNKEQTSSGSNNVGGGIRGLMKGRKPLIE</sequence>
<organism evidence="3">
    <name type="scientific">Naegleria gruberi</name>
    <name type="common">Amoeba</name>
    <dbReference type="NCBI Taxonomy" id="5762"/>
    <lineage>
        <taxon>Eukaryota</taxon>
        <taxon>Discoba</taxon>
        <taxon>Heterolobosea</taxon>
        <taxon>Tetramitia</taxon>
        <taxon>Eutetramitia</taxon>
        <taxon>Vahlkampfiidae</taxon>
        <taxon>Naegleria</taxon>
    </lineage>
</organism>
<feature type="region of interest" description="Disordered" evidence="1">
    <location>
        <begin position="118"/>
        <end position="137"/>
    </location>
</feature>